<organism evidence="2 3">
    <name type="scientific">Lachnoanaerobaculum saburreum F0468</name>
    <dbReference type="NCBI Taxonomy" id="1095750"/>
    <lineage>
        <taxon>Bacteria</taxon>
        <taxon>Bacillati</taxon>
        <taxon>Bacillota</taxon>
        <taxon>Clostridia</taxon>
        <taxon>Lachnospirales</taxon>
        <taxon>Lachnospiraceae</taxon>
        <taxon>Lachnoanaerobaculum</taxon>
    </lineage>
</organism>
<feature type="transmembrane region" description="Helical" evidence="1">
    <location>
        <begin position="21"/>
        <end position="49"/>
    </location>
</feature>
<evidence type="ECO:0000313" key="2">
    <source>
        <dbReference type="EMBL" id="EIC96267.1"/>
    </source>
</evidence>
<keyword evidence="1" id="KW-0472">Membrane</keyword>
<proteinExistence type="predicted"/>
<reference evidence="2 3" key="1">
    <citation type="submission" date="2012-03" db="EMBL/GenBank/DDBJ databases">
        <authorList>
            <person name="Durkin A.S."/>
            <person name="McCorrison J."/>
            <person name="Torralba M."/>
            <person name="Gillis M."/>
            <person name="Methe B."/>
            <person name="Sutton G."/>
            <person name="Nelson K.E."/>
        </authorList>
    </citation>
    <scope>NUCLEOTIDE SEQUENCE [LARGE SCALE GENOMIC DNA]</scope>
    <source>
        <strain evidence="2 3">F0468</strain>
    </source>
</reference>
<comment type="caution">
    <text evidence="2">The sequence shown here is derived from an EMBL/GenBank/DDBJ whole genome shotgun (WGS) entry which is preliminary data.</text>
</comment>
<keyword evidence="1" id="KW-0812">Transmembrane</keyword>
<dbReference type="PATRIC" id="fig|1095750.3.peg.984"/>
<evidence type="ECO:0000313" key="3">
    <source>
        <dbReference type="Proteomes" id="UP000005039"/>
    </source>
</evidence>
<keyword evidence="3" id="KW-1185">Reference proteome</keyword>
<keyword evidence="1" id="KW-1133">Transmembrane helix</keyword>
<protein>
    <submittedName>
        <fullName evidence="2">PF13338 domain protein</fullName>
    </submittedName>
</protein>
<accession>I0R9A9</accession>
<dbReference type="EMBL" id="AJGH01000052">
    <property type="protein sequence ID" value="EIC96267.1"/>
    <property type="molecule type" value="Genomic_DNA"/>
</dbReference>
<evidence type="ECO:0000256" key="1">
    <source>
        <dbReference type="SAM" id="Phobius"/>
    </source>
</evidence>
<name>I0R9A9_9FIRM</name>
<dbReference type="Proteomes" id="UP000005039">
    <property type="component" value="Unassembled WGS sequence"/>
</dbReference>
<dbReference type="eggNOG" id="COG5340">
    <property type="taxonomic scope" value="Bacteria"/>
</dbReference>
<dbReference type="AlphaFoldDB" id="I0R9A9"/>
<sequence>MEPERRVRLNKFNVLRSIRQAYPCTVTIIQIPILLDFCLHVYFYAYIIYNKSVKGSEFMNRLEQIGEISTAGNGVLRTSEVISKGISKTTLAKFVEKYNYERISHGIYCSPDVWKDGLYLLQLRCPKTIFSHDTALFLLDMTDQEPLQYTVTVKSGYNATHLREDGVKVFSIKKDFFELGISKAKTPFGNEVFIYNPERTVCDMIRSRSQIEIQIFQDAMKQYIRRKDKNLHLLMEYAKKLRVNHMLSKYLEVLL</sequence>
<gene>
    <name evidence="2" type="ORF">HMPREF9970_2157</name>
</gene>